<keyword evidence="2" id="KW-1185">Reference proteome</keyword>
<dbReference type="AlphaFoldDB" id="A0A3L7A1S8"/>
<sequence>MSTATLRTERTDPFLAALDAFEEARGRLLAVGKAQAEAEQRLGIGSTAPELQVIDAQAGAAVEADIACLAAAIGTQPTTAAGARALLDLAARERPNLDAEDLAVACAHVRPFIGAPDAGAPPPGPSPAFVRLAREREALRHATEATAAAAAVVDGPNQDAAGEAADAALRALWAADNRLMATPAVVPADLGVKARYLAEQLEAFGQLEPRHCRAIVADLLRMWPRR</sequence>
<gene>
    <name evidence="1" type="ORF">D9R14_19560</name>
</gene>
<protein>
    <submittedName>
        <fullName evidence="1">Uncharacterized protein</fullName>
    </submittedName>
</protein>
<reference evidence="1 2" key="1">
    <citation type="submission" date="2018-10" db="EMBL/GenBank/DDBJ databases">
        <title>Xanthobacter tagetidis genome sequencing and assembly.</title>
        <authorList>
            <person name="Maclea K.S."/>
            <person name="Goen A.E."/>
            <person name="Fatima S.A."/>
        </authorList>
    </citation>
    <scope>NUCLEOTIDE SEQUENCE [LARGE SCALE GENOMIC DNA]</scope>
    <source>
        <strain evidence="1 2">ATCC 700314</strain>
    </source>
</reference>
<organism evidence="1 2">
    <name type="scientific">Xanthobacter tagetidis</name>
    <dbReference type="NCBI Taxonomy" id="60216"/>
    <lineage>
        <taxon>Bacteria</taxon>
        <taxon>Pseudomonadati</taxon>
        <taxon>Pseudomonadota</taxon>
        <taxon>Alphaproteobacteria</taxon>
        <taxon>Hyphomicrobiales</taxon>
        <taxon>Xanthobacteraceae</taxon>
        <taxon>Xanthobacter</taxon>
    </lineage>
</organism>
<name>A0A3L7A1S8_9HYPH</name>
<comment type="caution">
    <text evidence="1">The sequence shown here is derived from an EMBL/GenBank/DDBJ whole genome shotgun (WGS) entry which is preliminary data.</text>
</comment>
<dbReference type="RefSeq" id="WP_121625039.1">
    <property type="nucleotide sequence ID" value="NZ_JACIIW010000003.1"/>
</dbReference>
<dbReference type="EMBL" id="RCTF01000021">
    <property type="protein sequence ID" value="RLP73980.1"/>
    <property type="molecule type" value="Genomic_DNA"/>
</dbReference>
<evidence type="ECO:0000313" key="2">
    <source>
        <dbReference type="Proteomes" id="UP000269692"/>
    </source>
</evidence>
<dbReference type="Proteomes" id="UP000269692">
    <property type="component" value="Unassembled WGS sequence"/>
</dbReference>
<accession>A0A3L7A1S8</accession>
<proteinExistence type="predicted"/>
<evidence type="ECO:0000313" key="1">
    <source>
        <dbReference type="EMBL" id="RLP73980.1"/>
    </source>
</evidence>